<evidence type="ECO:0000313" key="3">
    <source>
        <dbReference type="Proteomes" id="UP001550603"/>
    </source>
</evidence>
<protein>
    <submittedName>
        <fullName evidence="2">Uncharacterized protein</fullName>
    </submittedName>
</protein>
<feature type="compositionally biased region" description="Polar residues" evidence="1">
    <location>
        <begin position="196"/>
        <end position="205"/>
    </location>
</feature>
<comment type="caution">
    <text evidence="2">The sequence shown here is derived from an EMBL/GenBank/DDBJ whole genome shotgun (WGS) entry which is preliminary data.</text>
</comment>
<feature type="compositionally biased region" description="Basic and acidic residues" evidence="1">
    <location>
        <begin position="151"/>
        <end position="167"/>
    </location>
</feature>
<feature type="region of interest" description="Disordered" evidence="1">
    <location>
        <begin position="149"/>
        <end position="247"/>
    </location>
</feature>
<dbReference type="EMBL" id="JBEYBN010000089">
    <property type="protein sequence ID" value="MEU2271983.1"/>
    <property type="molecule type" value="Genomic_DNA"/>
</dbReference>
<feature type="compositionally biased region" description="Basic and acidic residues" evidence="1">
    <location>
        <begin position="183"/>
        <end position="193"/>
    </location>
</feature>
<evidence type="ECO:0000313" key="2">
    <source>
        <dbReference type="EMBL" id="MEU2271983.1"/>
    </source>
</evidence>
<proteinExistence type="predicted"/>
<accession>A0ABV2Y6T5</accession>
<sequence>MRWSRLPYLGRCTTLHSPQRPTSSDDFGASYLERGWEPPEEVVLRRELVRTPGLQPEDIGVLSELLLRDPHLPSTMEAIRRDLQARGWKMGKDRYNAIAKRLTAAGHLARVSVFDESTQRPTWVTRVYRNPANNTQYVDLGIAATEQVSAEVRETRDPGTSRLRETRVSPGQSRNAENPRSGAESRKTRDLETRVSPGQSRNAENPRSGVRPPHPPEEEDSSSPTPHTHPSGSLPSQREEGPEFSPEEFSAAVDFLQQMQRWQAGAATARSCAPKLLRTMREQGWPPLAGADPEYLALLEAEVLKNTGGAASWTKCLPGWVRDLRRYALVRPQTAPAQGSSPRPTVARSVSAIEACPACDENGWLLDDDDSGPLRRCTHPGITSSEVEAAK</sequence>
<dbReference type="Proteomes" id="UP001550603">
    <property type="component" value="Unassembled WGS sequence"/>
</dbReference>
<feature type="compositionally biased region" description="Low complexity" evidence="1">
    <location>
        <begin position="222"/>
        <end position="236"/>
    </location>
</feature>
<reference evidence="2 3" key="1">
    <citation type="submission" date="2024-06" db="EMBL/GenBank/DDBJ databases">
        <title>The Natural Products Discovery Center: Release of the First 8490 Sequenced Strains for Exploring Actinobacteria Biosynthetic Diversity.</title>
        <authorList>
            <person name="Kalkreuter E."/>
            <person name="Kautsar S.A."/>
            <person name="Yang D."/>
            <person name="Bader C.D."/>
            <person name="Teijaro C.N."/>
            <person name="Fluegel L."/>
            <person name="Davis C.M."/>
            <person name="Simpson J.R."/>
            <person name="Lauterbach L."/>
            <person name="Steele A.D."/>
            <person name="Gui C."/>
            <person name="Meng S."/>
            <person name="Li G."/>
            <person name="Viehrig K."/>
            <person name="Ye F."/>
            <person name="Su P."/>
            <person name="Kiefer A.F."/>
            <person name="Nichols A."/>
            <person name="Cepeda A.J."/>
            <person name="Yan W."/>
            <person name="Fan B."/>
            <person name="Jiang Y."/>
            <person name="Adhikari A."/>
            <person name="Zheng C.-J."/>
            <person name="Schuster L."/>
            <person name="Cowan T.M."/>
            <person name="Smanski M.J."/>
            <person name="Chevrette M.G."/>
            <person name="De Carvalho L.P.S."/>
            <person name="Shen B."/>
        </authorList>
    </citation>
    <scope>NUCLEOTIDE SEQUENCE [LARGE SCALE GENOMIC DNA]</scope>
    <source>
        <strain evidence="2 3">NPDC019583</strain>
    </source>
</reference>
<feature type="compositionally biased region" description="Polar residues" evidence="1">
    <location>
        <begin position="169"/>
        <end position="178"/>
    </location>
</feature>
<dbReference type="RefSeq" id="WP_359794025.1">
    <property type="nucleotide sequence ID" value="NZ_JBEYBN010000089.1"/>
</dbReference>
<name>A0ABV2Y6T5_9ACTN</name>
<organism evidence="2 3">
    <name type="scientific">Streptomyces olindensis</name>
    <dbReference type="NCBI Taxonomy" id="358823"/>
    <lineage>
        <taxon>Bacteria</taxon>
        <taxon>Bacillati</taxon>
        <taxon>Actinomycetota</taxon>
        <taxon>Actinomycetes</taxon>
        <taxon>Kitasatosporales</taxon>
        <taxon>Streptomycetaceae</taxon>
        <taxon>Streptomyces</taxon>
    </lineage>
</organism>
<keyword evidence="3" id="KW-1185">Reference proteome</keyword>
<feature type="compositionally biased region" description="Polar residues" evidence="1">
    <location>
        <begin position="381"/>
        <end position="391"/>
    </location>
</feature>
<evidence type="ECO:0000256" key="1">
    <source>
        <dbReference type="SAM" id="MobiDB-lite"/>
    </source>
</evidence>
<feature type="region of interest" description="Disordered" evidence="1">
    <location>
        <begin position="368"/>
        <end position="391"/>
    </location>
</feature>
<gene>
    <name evidence="2" type="ORF">ABZ568_37250</name>
</gene>